<gene>
    <name evidence="2" type="ORF">UFOPK1561_00331</name>
    <name evidence="3" type="ORF">UFOPK2044_00292</name>
    <name evidence="4" type="ORF">UFOPK2165_00191</name>
</gene>
<organism evidence="2">
    <name type="scientific">freshwater metagenome</name>
    <dbReference type="NCBI Taxonomy" id="449393"/>
    <lineage>
        <taxon>unclassified sequences</taxon>
        <taxon>metagenomes</taxon>
        <taxon>ecological metagenomes</taxon>
    </lineage>
</organism>
<dbReference type="AlphaFoldDB" id="A0A6J6CKV4"/>
<dbReference type="InterPro" id="IPR059125">
    <property type="entry name" value="Ferritin_actino"/>
</dbReference>
<dbReference type="EMBL" id="CAEZVO010000024">
    <property type="protein sequence ID" value="CAB4629730.1"/>
    <property type="molecule type" value="Genomic_DNA"/>
</dbReference>
<protein>
    <submittedName>
        <fullName evidence="2">Unannotated protein</fullName>
    </submittedName>
</protein>
<reference evidence="2" key="1">
    <citation type="submission" date="2020-05" db="EMBL/GenBank/DDBJ databases">
        <authorList>
            <person name="Chiriac C."/>
            <person name="Salcher M."/>
            <person name="Ghai R."/>
            <person name="Kavagutti S V."/>
        </authorList>
    </citation>
    <scope>NUCLEOTIDE SEQUENCE</scope>
</reference>
<dbReference type="Gene3D" id="1.20.1260.10">
    <property type="match status" value="1"/>
</dbReference>
<feature type="domain" description="Ferritin-like" evidence="1">
    <location>
        <begin position="90"/>
        <end position="247"/>
    </location>
</feature>
<evidence type="ECO:0000313" key="3">
    <source>
        <dbReference type="EMBL" id="CAB4629730.1"/>
    </source>
</evidence>
<evidence type="ECO:0000313" key="4">
    <source>
        <dbReference type="EMBL" id="CAB4639512.1"/>
    </source>
</evidence>
<sequence>MSWSMPNSLKFKLLLSPDKSTGRDFAAECAFLAELGPVLEAEVILIDVFDWLKRLRASARNFSLPVRVEKAARNTDKVNLKPYTPEPKVFLGQLAYLQLSQFEILTNELKYSPNTAYKAELSEAAAKNFDKYRAIATKISALGIDPTDAMDPFVERIETFHSRTSAMDWHETIIKIYLVAGLLDDFYRRLASGLDSSLRGDVEAALKNDQFATFAKQVLVESMAKDKQLGDRLALWGRRIMGDTLLELRAAFDNRKLAGIAKGKKLTLEEERNVNLASYSKLEPLITELIGAHTMRMDALGLTA</sequence>
<evidence type="ECO:0000313" key="2">
    <source>
        <dbReference type="EMBL" id="CAB4551755.1"/>
    </source>
</evidence>
<proteinExistence type="predicted"/>
<accession>A0A6J6CKV4</accession>
<dbReference type="EMBL" id="CAEZWA010000019">
    <property type="protein sequence ID" value="CAB4639512.1"/>
    <property type="molecule type" value="Genomic_DNA"/>
</dbReference>
<name>A0A6J6CKV4_9ZZZZ</name>
<dbReference type="InterPro" id="IPR012347">
    <property type="entry name" value="Ferritin-like"/>
</dbReference>
<dbReference type="EMBL" id="CAEZSZ010000022">
    <property type="protein sequence ID" value="CAB4551755.1"/>
    <property type="molecule type" value="Genomic_DNA"/>
</dbReference>
<evidence type="ECO:0000259" key="1">
    <source>
        <dbReference type="Pfam" id="PF13794"/>
    </source>
</evidence>
<dbReference type="Pfam" id="PF13794">
    <property type="entry name" value="MiaE_2"/>
    <property type="match status" value="1"/>
</dbReference>